<dbReference type="RefSeq" id="WP_221470656.1">
    <property type="nucleotide sequence ID" value="NZ_JACHMN010000003.1"/>
</dbReference>
<keyword evidence="4" id="KW-1185">Reference proteome</keyword>
<dbReference type="Pfam" id="PF00932">
    <property type="entry name" value="LTD"/>
    <property type="match status" value="1"/>
</dbReference>
<organism evidence="3 4">
    <name type="scientific">Allocatelliglobosispora scoriae</name>
    <dbReference type="NCBI Taxonomy" id="643052"/>
    <lineage>
        <taxon>Bacteria</taxon>
        <taxon>Bacillati</taxon>
        <taxon>Actinomycetota</taxon>
        <taxon>Actinomycetes</taxon>
        <taxon>Micromonosporales</taxon>
        <taxon>Micromonosporaceae</taxon>
        <taxon>Allocatelliglobosispora</taxon>
    </lineage>
</organism>
<protein>
    <recommendedName>
        <fullName evidence="2">LTD domain-containing protein</fullName>
    </recommendedName>
</protein>
<dbReference type="InterPro" id="IPR011042">
    <property type="entry name" value="6-blade_b-propeller_TolB-like"/>
</dbReference>
<feature type="domain" description="LTD" evidence="2">
    <location>
        <begin position="21"/>
        <end position="121"/>
    </location>
</feature>
<dbReference type="Pfam" id="PF13449">
    <property type="entry name" value="Phytase-like"/>
    <property type="match status" value="1"/>
</dbReference>
<keyword evidence="1" id="KW-0732">Signal</keyword>
<sequence>MRIFRLTMAVLVGVATVGLLSPAAHADAADIRINEVESSGGSPGDWVELTNIGTTAVSLSGWVVKDNDSSHTFTIGSGVSLAPGGYVALDVDPAFGLGSADSARLYQPGGSTLVDTYSWTSHASTTYGRCANGTGSFVTTTAATKGSANACPPPPPSAWPGGSAVANADTSGFFGTNLSGLSYEGTGVVWAVKNGPGRLYRLIPNGSLWQADTANGWSAGKTLRYANGSGDPDAEGVVVTPDGILVVTERNNDQSGTSLQKVLRFSAAGTATTLNATAEWNLTADLPSVAANSGLEGITWVPDATLTAAGFRDEHTGAAYDPNSYANHGSGLYFVAAEATGTVYAYALTQTGTGFTRVATIASGLAAVMDLEFDPATGRLWAACDDTCQGRAVTMVVNAQGRYAATTTYNRPTGMSNYNNEGFAIAPPAACSGGLKPVLWSDDGNTSSHALRSGTIAC</sequence>
<dbReference type="Gene3D" id="2.60.40.1260">
    <property type="entry name" value="Lamin Tail domain"/>
    <property type="match status" value="1"/>
</dbReference>
<dbReference type="SUPFAM" id="SSF74853">
    <property type="entry name" value="Lamin A/C globular tail domain"/>
    <property type="match status" value="1"/>
</dbReference>
<dbReference type="InterPro" id="IPR027372">
    <property type="entry name" value="Phytase-like_dom"/>
</dbReference>
<reference evidence="3 4" key="1">
    <citation type="submission" date="2020-08" db="EMBL/GenBank/DDBJ databases">
        <title>Sequencing the genomes of 1000 actinobacteria strains.</title>
        <authorList>
            <person name="Klenk H.-P."/>
        </authorList>
    </citation>
    <scope>NUCLEOTIDE SEQUENCE [LARGE SCALE GENOMIC DNA]</scope>
    <source>
        <strain evidence="3 4">DSM 45362</strain>
    </source>
</reference>
<evidence type="ECO:0000313" key="4">
    <source>
        <dbReference type="Proteomes" id="UP000587527"/>
    </source>
</evidence>
<gene>
    <name evidence="3" type="ORF">F4553_007918</name>
</gene>
<accession>A0A841C2A4</accession>
<dbReference type="Proteomes" id="UP000587527">
    <property type="component" value="Unassembled WGS sequence"/>
</dbReference>
<dbReference type="PROSITE" id="PS51841">
    <property type="entry name" value="LTD"/>
    <property type="match status" value="1"/>
</dbReference>
<dbReference type="AlphaFoldDB" id="A0A841C2A4"/>
<evidence type="ECO:0000313" key="3">
    <source>
        <dbReference type="EMBL" id="MBB5874484.1"/>
    </source>
</evidence>
<feature type="chain" id="PRO_5038853729" description="LTD domain-containing protein" evidence="1">
    <location>
        <begin position="27"/>
        <end position="458"/>
    </location>
</feature>
<evidence type="ECO:0000256" key="1">
    <source>
        <dbReference type="SAM" id="SignalP"/>
    </source>
</evidence>
<name>A0A841C2A4_9ACTN</name>
<comment type="caution">
    <text evidence="3">The sequence shown here is derived from an EMBL/GenBank/DDBJ whole genome shotgun (WGS) entry which is preliminary data.</text>
</comment>
<dbReference type="EMBL" id="JACHMN010000003">
    <property type="protein sequence ID" value="MBB5874484.1"/>
    <property type="molecule type" value="Genomic_DNA"/>
</dbReference>
<dbReference type="InterPro" id="IPR001322">
    <property type="entry name" value="Lamin_tail_dom"/>
</dbReference>
<dbReference type="InterPro" id="IPR036415">
    <property type="entry name" value="Lamin_tail_dom_sf"/>
</dbReference>
<feature type="signal peptide" evidence="1">
    <location>
        <begin position="1"/>
        <end position="26"/>
    </location>
</feature>
<evidence type="ECO:0000259" key="2">
    <source>
        <dbReference type="PROSITE" id="PS51841"/>
    </source>
</evidence>
<dbReference type="SUPFAM" id="SSF75011">
    <property type="entry name" value="3-carboxy-cis,cis-mucoante lactonizing enzyme"/>
    <property type="match status" value="1"/>
</dbReference>
<proteinExistence type="predicted"/>
<dbReference type="Gene3D" id="2.120.10.30">
    <property type="entry name" value="TolB, C-terminal domain"/>
    <property type="match status" value="1"/>
</dbReference>